<feature type="region of interest" description="Disordered" evidence="1">
    <location>
        <begin position="1"/>
        <end position="21"/>
    </location>
</feature>
<dbReference type="GeneID" id="5739845"/>
<keyword evidence="2" id="KW-0542">Nucleomorph</keyword>
<dbReference type="EMBL" id="CP000882">
    <property type="protein sequence ID" value="ABW98084.1"/>
    <property type="molecule type" value="Genomic_DNA"/>
</dbReference>
<dbReference type="AlphaFoldDB" id="A9BKS9"/>
<evidence type="ECO:0000256" key="1">
    <source>
        <dbReference type="SAM" id="MobiDB-lite"/>
    </source>
</evidence>
<accession>A9BKS9</accession>
<evidence type="ECO:0000313" key="4">
    <source>
        <dbReference type="EMBL" id="CAD8957136.1"/>
    </source>
</evidence>
<reference evidence="3" key="2">
    <citation type="submission" date="2021-01" db="EMBL/GenBank/DDBJ databases">
        <authorList>
            <person name="Corre E."/>
            <person name="Pelletier E."/>
            <person name="Niang G."/>
            <person name="Scheremetjew M."/>
            <person name="Finn R."/>
            <person name="Kale V."/>
            <person name="Holt S."/>
            <person name="Cochrane G."/>
            <person name="Meng A."/>
            <person name="Brown T."/>
            <person name="Cohen L."/>
        </authorList>
    </citation>
    <scope>NUCLEOTIDE SEQUENCE</scope>
    <source>
        <strain evidence="3">CCMP441</strain>
        <strain evidence="4">CCMP644</strain>
    </source>
</reference>
<dbReference type="RefSeq" id="XP_001712409.1">
    <property type="nucleotide sequence ID" value="XM_001712357.1"/>
</dbReference>
<dbReference type="EMBL" id="HBFX01019239">
    <property type="protein sequence ID" value="CAD8957136.1"/>
    <property type="molecule type" value="Transcribed_RNA"/>
</dbReference>
<evidence type="ECO:0000313" key="3">
    <source>
        <dbReference type="EMBL" id="CAD8754385.1"/>
    </source>
</evidence>
<sequence>MEAPEEWEQTPTEHEMEAPEWEQKPNQHEFYIFNSQGNTNKEELARLATKVLKQTIPYERKSLHYDFFKPWYRDSDILCIHPAKNRVTGLIDHIFLFSSDYEEELDELEKINKRFPPVDSRDSSDLQNLQNTPKIQEDSFFPEINPWIIDQLFTGKNSLYFKEGLKKQNIIQHKKVVFELCNGEEYSSLLIEKAYLFTGLFLADEIIINISLEDCGYLGNNSRFDTIYKIFMAYTLALKDGLWYENREKKFFILIRAEQCSSEIANAVYQSYQTFLQEMLLEIKRLSQYSEDPNFLALFNGDEPPFSFNFLTYSRESILKTGEILFEHLMIPDQLSFWEENALEKLDAHPDYLKEFLTEEKSIKNGLCYTIPPYFISDLIDYFDRFAEENINFYKSLAFSEIEPIEIISEAACSKVVYVTLELVKCVMRPWHKLINSGWVQGLGKELDQLVKKIEEFYEREAGIFKHTKAYQRKLDQLTECFFMECRVTFQPQMNHLKENLKQYFKSACSNIGLTEGIERDLNRLIYLFDEEFVNQAKSSIPDCAKKTWSYNYERENLKKYMIELVDEKMKMTYYKGLLVKKAKTPISIWFHALFPHPFGKDLSNEPFTTEDTFSFDTREIHRRSKASLMRHVLARKVEWETPQKDKASSKVEVSQEDYVFKENPKKAIKRLEKNR</sequence>
<dbReference type="EMBL" id="HBFK01034469">
    <property type="protein sequence ID" value="CAD8754385.1"/>
    <property type="molecule type" value="Transcribed_RNA"/>
</dbReference>
<evidence type="ECO:0000313" key="5">
    <source>
        <dbReference type="Proteomes" id="UP000243127"/>
    </source>
</evidence>
<reference evidence="2 5" key="1">
    <citation type="journal article" date="2007" name="Proc. Natl. Acad. Sci. U.S.A.">
        <title>Nucleomorph genome of Hemiselmis andersenii reveals complete intron loss and compaction as a driver of protein structure and function.</title>
        <authorList>
            <person name="Lane C.E."/>
            <person name="van den Heuvel K."/>
            <person name="Kozera C."/>
            <person name="Curtis B.A."/>
            <person name="Parsons B.J."/>
            <person name="Bowman S."/>
            <person name="Archibald J.M."/>
        </authorList>
    </citation>
    <scope>NUCLEOTIDE SEQUENCE [LARGE SCALE GENOMIC DNA]</scope>
    <source>
        <strain evidence="2 5">CCMP644</strain>
    </source>
</reference>
<proteinExistence type="predicted"/>
<name>A9BKS9_HEMAN</name>
<evidence type="ECO:0000313" key="2">
    <source>
        <dbReference type="EMBL" id="ABW98084.1"/>
    </source>
</evidence>
<dbReference type="Proteomes" id="UP000243127">
    <property type="component" value="Nucleomorph 2"/>
</dbReference>
<gene>
    <name evidence="2" type="ORF">HAN_2g260</name>
    <name evidence="4" type="ORF">HAND00432_LOCUS11675</name>
    <name evidence="3" type="ORF">HAND1043_LOCUS20893</name>
</gene>
<geneLocation type="nucleomorph" evidence="2"/>
<feature type="compositionally biased region" description="Basic and acidic residues" evidence="1">
    <location>
        <begin position="11"/>
        <end position="21"/>
    </location>
</feature>
<organism evidence="2 5">
    <name type="scientific">Hemiselmis andersenii</name>
    <name type="common">Cryptophyte alga</name>
    <dbReference type="NCBI Taxonomy" id="464988"/>
    <lineage>
        <taxon>Eukaryota</taxon>
        <taxon>Cryptophyceae</taxon>
        <taxon>Cryptomonadales</taxon>
        <taxon>Hemiselmidaceae</taxon>
        <taxon>Hemiselmis</taxon>
    </lineage>
</organism>
<protein>
    <submittedName>
        <fullName evidence="2">Uncharacterized protein</fullName>
    </submittedName>
</protein>